<evidence type="ECO:0000313" key="3">
    <source>
        <dbReference type="Proteomes" id="UP001157125"/>
    </source>
</evidence>
<evidence type="ECO:0000313" key="2">
    <source>
        <dbReference type="EMBL" id="GMA37321.1"/>
    </source>
</evidence>
<reference evidence="3" key="1">
    <citation type="journal article" date="2019" name="Int. J. Syst. Evol. Microbiol.">
        <title>The Global Catalogue of Microorganisms (GCM) 10K type strain sequencing project: providing services to taxonomists for standard genome sequencing and annotation.</title>
        <authorList>
            <consortium name="The Broad Institute Genomics Platform"/>
            <consortium name="The Broad Institute Genome Sequencing Center for Infectious Disease"/>
            <person name="Wu L."/>
            <person name="Ma J."/>
        </authorList>
    </citation>
    <scope>NUCLEOTIDE SEQUENCE [LARGE SCALE GENOMIC DNA]</scope>
    <source>
        <strain evidence="3">NBRC 112299</strain>
    </source>
</reference>
<comment type="caution">
    <text evidence="2">The sequence shown here is derived from an EMBL/GenBank/DDBJ whole genome shotgun (WGS) entry which is preliminary data.</text>
</comment>
<organism evidence="2 3">
    <name type="scientific">Demequina litorisediminis</name>
    <dbReference type="NCBI Taxonomy" id="1849022"/>
    <lineage>
        <taxon>Bacteria</taxon>
        <taxon>Bacillati</taxon>
        <taxon>Actinomycetota</taxon>
        <taxon>Actinomycetes</taxon>
        <taxon>Micrococcales</taxon>
        <taxon>Demequinaceae</taxon>
        <taxon>Demequina</taxon>
    </lineage>
</organism>
<protein>
    <submittedName>
        <fullName evidence="2">Uncharacterized protein</fullName>
    </submittedName>
</protein>
<proteinExistence type="predicted"/>
<dbReference type="Gene3D" id="3.60.70.12">
    <property type="entry name" value="L-amino peptidase D-ALA esterase/amidase"/>
    <property type="match status" value="1"/>
</dbReference>
<dbReference type="EMBL" id="BSUN01000001">
    <property type="protein sequence ID" value="GMA37321.1"/>
    <property type="molecule type" value="Genomic_DNA"/>
</dbReference>
<comment type="subunit">
    <text evidence="1">Heterotetramer of two alpha and two beta chains.</text>
</comment>
<dbReference type="InterPro" id="IPR016117">
    <property type="entry name" value="ArgJ-like_dom_sf"/>
</dbReference>
<name>A0ABQ6IJN7_9MICO</name>
<dbReference type="Pfam" id="PF01960">
    <property type="entry name" value="ArgJ"/>
    <property type="match status" value="1"/>
</dbReference>
<sequence length="130" mass="13229">MTTDSVSKTAVAERGAWTVGGMAKGAGMLAPGMATMLCVVTTDAVVDAETAKAALASAVAATLNRVDSDGCMSTNDTVLLLSSGASGETPDAAAFEAALTEVLASLARQARRRCRGCQPRHRRDGAGRDQ</sequence>
<dbReference type="InterPro" id="IPR002813">
    <property type="entry name" value="Arg_biosynth_ArgJ"/>
</dbReference>
<dbReference type="PANTHER" id="PTHR23100">
    <property type="entry name" value="ARGININE BIOSYNTHESIS BIFUNCTIONAL PROTEIN ARGJ"/>
    <property type="match status" value="1"/>
</dbReference>
<dbReference type="SUPFAM" id="SSF56266">
    <property type="entry name" value="DmpA/ArgJ-like"/>
    <property type="match status" value="1"/>
</dbReference>
<dbReference type="PANTHER" id="PTHR23100:SF0">
    <property type="entry name" value="ARGININE BIOSYNTHESIS BIFUNCTIONAL PROTEIN ARGJ, MITOCHONDRIAL"/>
    <property type="match status" value="1"/>
</dbReference>
<dbReference type="Proteomes" id="UP001157125">
    <property type="component" value="Unassembled WGS sequence"/>
</dbReference>
<accession>A0ABQ6IJN7</accession>
<gene>
    <name evidence="2" type="ORF">GCM10025876_35250</name>
</gene>
<keyword evidence="3" id="KW-1185">Reference proteome</keyword>
<evidence type="ECO:0000256" key="1">
    <source>
        <dbReference type="ARBA" id="ARBA00011475"/>
    </source>
</evidence>